<evidence type="ECO:0000313" key="2">
    <source>
        <dbReference type="EMBL" id="KAG6004412.1"/>
    </source>
</evidence>
<feature type="compositionally biased region" description="Basic residues" evidence="1">
    <location>
        <begin position="26"/>
        <end position="40"/>
    </location>
</feature>
<keyword evidence="3" id="KW-1185">Reference proteome</keyword>
<proteinExistence type="predicted"/>
<dbReference type="Proteomes" id="UP000748025">
    <property type="component" value="Unassembled WGS sequence"/>
</dbReference>
<comment type="caution">
    <text evidence="2">The sequence shown here is derived from an EMBL/GenBank/DDBJ whole genome shotgun (WGS) entry which is preliminary data.</text>
</comment>
<accession>A0A9P7SWI1</accession>
<evidence type="ECO:0000313" key="3">
    <source>
        <dbReference type="Proteomes" id="UP000748025"/>
    </source>
</evidence>
<dbReference type="AlphaFoldDB" id="A0A9P7SWI1"/>
<name>A0A9P7SWI1_9HYPO</name>
<dbReference type="EMBL" id="SRPW01001230">
    <property type="protein sequence ID" value="KAG6004412.1"/>
    <property type="molecule type" value="Genomic_DNA"/>
</dbReference>
<reference evidence="2" key="1">
    <citation type="journal article" date="2020" name="bioRxiv">
        <title>Whole genome comparisons of ergot fungi reveals the divergence and evolution of species within the genus Claviceps are the result of varying mechanisms driving genome evolution and host range expansion.</title>
        <authorList>
            <person name="Wyka S.A."/>
            <person name="Mondo S.J."/>
            <person name="Liu M."/>
            <person name="Dettman J."/>
            <person name="Nalam V."/>
            <person name="Broders K.D."/>
        </authorList>
    </citation>
    <scope>NUCLEOTIDE SEQUENCE</scope>
    <source>
        <strain evidence="2">CCC 602</strain>
    </source>
</reference>
<evidence type="ECO:0000256" key="1">
    <source>
        <dbReference type="SAM" id="MobiDB-lite"/>
    </source>
</evidence>
<organism evidence="2 3">
    <name type="scientific">Claviceps pusilla</name>
    <dbReference type="NCBI Taxonomy" id="123648"/>
    <lineage>
        <taxon>Eukaryota</taxon>
        <taxon>Fungi</taxon>
        <taxon>Dikarya</taxon>
        <taxon>Ascomycota</taxon>
        <taxon>Pezizomycotina</taxon>
        <taxon>Sordariomycetes</taxon>
        <taxon>Hypocreomycetidae</taxon>
        <taxon>Hypocreales</taxon>
        <taxon>Clavicipitaceae</taxon>
        <taxon>Claviceps</taxon>
    </lineage>
</organism>
<feature type="region of interest" description="Disordered" evidence="1">
    <location>
        <begin position="15"/>
        <end position="43"/>
    </location>
</feature>
<sequence length="144" mass="15949">MTYWKSTIDSCHPFSDRTAPCPGPKKAARPGKVTRKHHSPEHHEDALTARRYCHVAHDGSCQKECPRVRLSDGWQQQVVRILATGDNMAVNTTAWIQVPTDFRGTESIFSPRSDIPDALEEAGDAPVATPKGVAQELNSCAWRT</sequence>
<gene>
    <name evidence="2" type="ORF">E4U43_000745</name>
</gene>
<protein>
    <submittedName>
        <fullName evidence="2">Uncharacterized protein</fullName>
    </submittedName>
</protein>